<dbReference type="AlphaFoldDB" id="A0A917S365"/>
<dbReference type="InterPro" id="IPR002912">
    <property type="entry name" value="ACT_dom"/>
</dbReference>
<name>A0A917S365_9BACL</name>
<evidence type="ECO:0000256" key="1">
    <source>
        <dbReference type="ARBA" id="ARBA00011744"/>
    </source>
</evidence>
<comment type="catalytic activity">
    <reaction evidence="4">
        <text>2 pyruvate + H(+) = (2S)-2-acetolactate + CO2</text>
        <dbReference type="Rhea" id="RHEA:25249"/>
        <dbReference type="ChEBI" id="CHEBI:15361"/>
        <dbReference type="ChEBI" id="CHEBI:15378"/>
        <dbReference type="ChEBI" id="CHEBI:16526"/>
        <dbReference type="ChEBI" id="CHEBI:58476"/>
        <dbReference type="EC" id="2.2.1.6"/>
    </reaction>
</comment>
<dbReference type="EMBL" id="BMOK01000004">
    <property type="protein sequence ID" value="GGL50044.1"/>
    <property type="molecule type" value="Genomic_DNA"/>
</dbReference>
<evidence type="ECO:0000256" key="4">
    <source>
        <dbReference type="ARBA" id="ARBA00048670"/>
    </source>
</evidence>
<feature type="domain" description="ACT" evidence="5">
    <location>
        <begin position="4"/>
        <end position="80"/>
    </location>
</feature>
<dbReference type="GO" id="GO:0009099">
    <property type="term" value="P:L-valine biosynthetic process"/>
    <property type="evidence" value="ECO:0007669"/>
    <property type="project" value="TreeGrafter"/>
</dbReference>
<accession>A0A917S365</accession>
<organism evidence="6 7">
    <name type="scientific">Sporolactobacillus putidus</name>
    <dbReference type="NCBI Taxonomy" id="492735"/>
    <lineage>
        <taxon>Bacteria</taxon>
        <taxon>Bacillati</taxon>
        <taxon>Bacillota</taxon>
        <taxon>Bacilli</taxon>
        <taxon>Bacillales</taxon>
        <taxon>Sporolactobacillaceae</taxon>
        <taxon>Sporolactobacillus</taxon>
    </lineage>
</organism>
<dbReference type="InterPro" id="IPR045865">
    <property type="entry name" value="ACT-like_dom_sf"/>
</dbReference>
<dbReference type="PROSITE" id="PS51671">
    <property type="entry name" value="ACT"/>
    <property type="match status" value="1"/>
</dbReference>
<proteinExistence type="predicted"/>
<comment type="subunit">
    <text evidence="1">Dimer of large and small chains.</text>
</comment>
<dbReference type="PANTHER" id="PTHR30239">
    <property type="entry name" value="ACETOLACTATE SYNTHASE SMALL SUBUNIT"/>
    <property type="match status" value="1"/>
</dbReference>
<dbReference type="InterPro" id="IPR054480">
    <property type="entry name" value="AHAS_small-like_ACT"/>
</dbReference>
<evidence type="ECO:0000256" key="2">
    <source>
        <dbReference type="ARBA" id="ARBA00013145"/>
    </source>
</evidence>
<gene>
    <name evidence="6" type="ORF">GCM10007968_12760</name>
</gene>
<dbReference type="EC" id="2.2.1.6" evidence="2"/>
<reference evidence="6" key="1">
    <citation type="journal article" date="2014" name="Int. J. Syst. Evol. Microbiol.">
        <title>Complete genome sequence of Corynebacterium casei LMG S-19264T (=DSM 44701T), isolated from a smear-ripened cheese.</title>
        <authorList>
            <consortium name="US DOE Joint Genome Institute (JGI-PGF)"/>
            <person name="Walter F."/>
            <person name="Albersmeier A."/>
            <person name="Kalinowski J."/>
            <person name="Ruckert C."/>
        </authorList>
    </citation>
    <scope>NUCLEOTIDE SEQUENCE</scope>
    <source>
        <strain evidence="6">JCM 15325</strain>
    </source>
</reference>
<dbReference type="GO" id="GO:0009097">
    <property type="term" value="P:isoleucine biosynthetic process"/>
    <property type="evidence" value="ECO:0007669"/>
    <property type="project" value="TreeGrafter"/>
</dbReference>
<dbReference type="SUPFAM" id="SSF55021">
    <property type="entry name" value="ACT-like"/>
    <property type="match status" value="1"/>
</dbReference>
<dbReference type="Gene3D" id="3.30.70.260">
    <property type="match status" value="1"/>
</dbReference>
<evidence type="ECO:0000313" key="7">
    <source>
        <dbReference type="Proteomes" id="UP000654670"/>
    </source>
</evidence>
<comment type="caution">
    <text evidence="6">The sequence shown here is derived from an EMBL/GenBank/DDBJ whole genome shotgun (WGS) entry which is preliminary data.</text>
</comment>
<protein>
    <recommendedName>
        <fullName evidence="2">acetolactate synthase</fullName>
        <ecNumber evidence="2">2.2.1.6</ecNumber>
    </recommendedName>
    <alternativeName>
        <fullName evidence="3">Acetohydroxy-acid synthase small subunit</fullName>
    </alternativeName>
</protein>
<sequence>MKRTVHALVSGEDSALFRVTAVFSRQKLNIASLTFKRSGGTNGTSDMKIVTDVENERQARQLIGQLNKLVDVISAADISELPDCDKEKECVAPEINPGC</sequence>
<evidence type="ECO:0000259" key="5">
    <source>
        <dbReference type="PROSITE" id="PS51671"/>
    </source>
</evidence>
<evidence type="ECO:0000256" key="3">
    <source>
        <dbReference type="ARBA" id="ARBA00031510"/>
    </source>
</evidence>
<dbReference type="PANTHER" id="PTHR30239:SF0">
    <property type="entry name" value="ACETOLACTATE SYNTHASE SMALL SUBUNIT 1, CHLOROPLASTIC"/>
    <property type="match status" value="1"/>
</dbReference>
<dbReference type="GO" id="GO:1990610">
    <property type="term" value="F:acetolactate synthase regulator activity"/>
    <property type="evidence" value="ECO:0007669"/>
    <property type="project" value="InterPro"/>
</dbReference>
<dbReference type="RefSeq" id="WP_188802252.1">
    <property type="nucleotide sequence ID" value="NZ_BMOK01000004.1"/>
</dbReference>
<keyword evidence="7" id="KW-1185">Reference proteome</keyword>
<dbReference type="Pfam" id="PF22629">
    <property type="entry name" value="ACT_AHAS_ss"/>
    <property type="match status" value="1"/>
</dbReference>
<evidence type="ECO:0000313" key="6">
    <source>
        <dbReference type="EMBL" id="GGL50044.1"/>
    </source>
</evidence>
<dbReference type="GO" id="GO:0005829">
    <property type="term" value="C:cytosol"/>
    <property type="evidence" value="ECO:0007669"/>
    <property type="project" value="TreeGrafter"/>
</dbReference>
<reference evidence="6" key="2">
    <citation type="submission" date="2020-09" db="EMBL/GenBank/DDBJ databases">
        <authorList>
            <person name="Sun Q."/>
            <person name="Ohkuma M."/>
        </authorList>
    </citation>
    <scope>NUCLEOTIDE SEQUENCE</scope>
    <source>
        <strain evidence="6">JCM 15325</strain>
    </source>
</reference>
<dbReference type="Proteomes" id="UP000654670">
    <property type="component" value="Unassembled WGS sequence"/>
</dbReference>
<dbReference type="InterPro" id="IPR004789">
    <property type="entry name" value="Acetalactate_synth_ssu"/>
</dbReference>
<dbReference type="GO" id="GO:0003984">
    <property type="term" value="F:acetolactate synthase activity"/>
    <property type="evidence" value="ECO:0007669"/>
    <property type="project" value="UniProtKB-EC"/>
</dbReference>